<feature type="signal peptide" evidence="2">
    <location>
        <begin position="1"/>
        <end position="31"/>
    </location>
</feature>
<dbReference type="EMBL" id="CP013232">
    <property type="protein sequence ID" value="AMO97138.1"/>
    <property type="molecule type" value="Genomic_DNA"/>
</dbReference>
<evidence type="ECO:0000256" key="2">
    <source>
        <dbReference type="SAM" id="SignalP"/>
    </source>
</evidence>
<feature type="chain" id="PRO_5007277020" evidence="2">
    <location>
        <begin position="32"/>
        <end position="216"/>
    </location>
</feature>
<proteinExistence type="predicted"/>
<evidence type="ECO:0000313" key="3">
    <source>
        <dbReference type="EMBL" id="AMO97138.1"/>
    </source>
</evidence>
<keyword evidence="1" id="KW-0175">Coiled coil</keyword>
<name>A0A127PH69_9BURK</name>
<feature type="coiled-coil region" evidence="1">
    <location>
        <begin position="131"/>
        <end position="207"/>
    </location>
</feature>
<accession>A0A127PH69</accession>
<dbReference type="OrthoDB" id="8965906at2"/>
<keyword evidence="2" id="KW-0732">Signal</keyword>
<dbReference type="InterPro" id="IPR021350">
    <property type="entry name" value="DUF2968"/>
</dbReference>
<evidence type="ECO:0000256" key="1">
    <source>
        <dbReference type="SAM" id="Coils"/>
    </source>
</evidence>
<dbReference type="AlphaFoldDB" id="A0A127PH69"/>
<dbReference type="Pfam" id="PF11180">
    <property type="entry name" value="DUF2968"/>
    <property type="match status" value="1"/>
</dbReference>
<protein>
    <submittedName>
        <fullName evidence="3">Uncharacterized protein</fullName>
    </submittedName>
</protein>
<evidence type="ECO:0000313" key="4">
    <source>
        <dbReference type="Proteomes" id="UP000072421"/>
    </source>
</evidence>
<reference evidence="3 4" key="1">
    <citation type="submission" date="2015-11" db="EMBL/GenBank/DDBJ databases">
        <title>Exploring the genomic traits of fungus-feeding bacterial genus Collimonas.</title>
        <authorList>
            <person name="Song C."/>
            <person name="Schmidt R."/>
            <person name="de Jager V."/>
            <person name="Krzyzanowska D."/>
            <person name="Jongedijk E."/>
            <person name="Cankar K."/>
            <person name="Beekwilder J."/>
            <person name="van Veen A."/>
            <person name="de Boer W."/>
            <person name="van Veen J.A."/>
            <person name="Garbeva P."/>
        </authorList>
    </citation>
    <scope>NUCLEOTIDE SEQUENCE [LARGE SCALE GENOMIC DNA]</scope>
    <source>
        <strain evidence="3 4">Ter6</strain>
    </source>
</reference>
<gene>
    <name evidence="3" type="ORF">CFter6_4548</name>
</gene>
<sequence>MRSRPSMKFSMNKIICLALLGLAPLSGAALAAGAMPAMAAANGVPAASPGSLAELKQRLNNKSVRELRTSYSGEYGTTLLMADNAPVFYVALLNQKSLWRVLRFDNLALAERSYVQLSQRSADWAGEEIRLQVLNAQSQALERSKQESEARLAALNTDMQIMQSEQARIQQGRQAAQSQARASEIERRAYQIQLDQLQRNIRQLESQLSGVHGPAN</sequence>
<dbReference type="Proteomes" id="UP000072421">
    <property type="component" value="Chromosome"/>
</dbReference>
<organism evidence="3">
    <name type="scientific">Collimonas fungivorans</name>
    <dbReference type="NCBI Taxonomy" id="158899"/>
    <lineage>
        <taxon>Bacteria</taxon>
        <taxon>Pseudomonadati</taxon>
        <taxon>Pseudomonadota</taxon>
        <taxon>Betaproteobacteria</taxon>
        <taxon>Burkholderiales</taxon>
        <taxon>Oxalobacteraceae</taxon>
        <taxon>Collimonas</taxon>
    </lineage>
</organism>
<dbReference type="PATRIC" id="fig|158899.10.peg.4503"/>